<feature type="region of interest" description="Disordered" evidence="11">
    <location>
        <begin position="1"/>
        <end position="22"/>
    </location>
</feature>
<dbReference type="InterPro" id="IPR021109">
    <property type="entry name" value="Peptidase_aspartic_dom_sf"/>
</dbReference>
<reference evidence="15 16" key="1">
    <citation type="submission" date="2024-08" db="EMBL/GenBank/DDBJ databases">
        <authorList>
            <person name="Cucini C."/>
            <person name="Frati F."/>
        </authorList>
    </citation>
    <scope>NUCLEOTIDE SEQUENCE [LARGE SCALE GENOMIC DNA]</scope>
</reference>
<keyword evidence="2" id="KW-0645">Protease</keyword>
<dbReference type="Gene3D" id="3.10.10.10">
    <property type="entry name" value="HIV Type 1 Reverse Transcriptase, subunit A, domain 1"/>
    <property type="match status" value="1"/>
</dbReference>
<feature type="domain" description="CCHC-type" evidence="12">
    <location>
        <begin position="305"/>
        <end position="320"/>
    </location>
</feature>
<dbReference type="SUPFAM" id="SSF56672">
    <property type="entry name" value="DNA/RNA polymerases"/>
    <property type="match status" value="1"/>
</dbReference>
<evidence type="ECO:0000256" key="5">
    <source>
        <dbReference type="ARBA" id="ARBA00022722"/>
    </source>
</evidence>
<keyword evidence="6" id="KW-0064">Aspartyl protease</keyword>
<evidence type="ECO:0000256" key="3">
    <source>
        <dbReference type="ARBA" id="ARBA00022679"/>
    </source>
</evidence>
<dbReference type="Pfam" id="PF17919">
    <property type="entry name" value="RT_RNaseH_2"/>
    <property type="match status" value="1"/>
</dbReference>
<dbReference type="SMART" id="SM00343">
    <property type="entry name" value="ZnF_C2HC"/>
    <property type="match status" value="2"/>
</dbReference>
<keyword evidence="9" id="KW-0511">Multifunctional enzyme</keyword>
<dbReference type="PROSITE" id="PS50158">
    <property type="entry name" value="ZF_CCHC"/>
    <property type="match status" value="2"/>
</dbReference>
<sequence>MPSDEEVSSEGDESTKTKTESVSSVFAATAGTLKTEVKKPKQKVIVKTMGTIGSISPFDQAKDNIEDWLIIFDSFLTANDLDPDCDRKNKCRSILLSSIGATSVCLLKNMFSPRKLDEVSLDEMLSALERYHKPPPKALAERFKFAQRKQQPGETVSQYLAELRKLAQDCKFTEEALQERLRDQLILGPASEKAQCHIFTLDDDIALDEVVRVATARETAQARTAVLRGNSSAVQEGEIKKMNKQRSKPKNKGLGETDKQLNQTPPKLQQKSSGSNSSNNSGQACTRCGKQGHNQRDCPHIDAECYGCGGKGHFSSMCKSKKKKEVKTISAKSNSEIRTAVHQNKKLITVEVKISGKSHLMELDTGCDTSILSKEFWQKELGAPKLKSSNVVFRTYTKETFRPVGELDTQIEYKGQTVTTRIQVGKGNSLFGKDLLKLIKVDWNDVQKQCNLVQSENVKNEELEKLLNEYEDIFRVPSSTDRIRGFKARIILKDEASPKFLKARPLPFAVRQKVEQELVEMEKTGVITKIDHSDWASPLVVVPKQNGKVRITGDFKHTVNNQLCVTQYPLAVPEDLFTNLTDGEKFSKLDGANAYHQVEIEEECKKFLVINTHKGLFQYNVLPQGIASSPAIFQEFMDRILQGIHKTGSYIDDAITTAKTDSKHIKILRQIFDRMRKFNYRLSRDKCELMRDQLEFLGHKISKQGIKPTEAKVETIQNIAVPHDVTSMKSFLGLINFYGKFVHELAELCEPLYALTKKDVEWKWSTQHQKAFDEVKRRLASAPLLVHFTPNQPIGISADASSVALGVVLFHKDENGHEKPIAYASKVLSQTEKRYSQIEKEGLAIIFGIKKFYKYLCGRQFLLVTDHKPLLTIFGPKSQLPTYVATRLHHWSLYLSQFQYDVIYRKSADHGNADALSRVPINEVRMTTANRSGRSQSKKHDDDDEHTSTLENGVEAIIHALAEEQTGVLPVTAAKIRKATRCDSVLSKVLQYNEVGWPSEIDKDQAELSSYFTRKDEISVIQDIVMWGVRVIIPKVLRKQMLEQLHEAHFGIVRMKNIARQHIYWPNIDKDVEEIAKKCTQCMEQKPNPQSAPLHPWVYPEKPWQRIHMDLAGPFHNKMWLLIVDAHSKWPKIFCMNENTSTAAVVDKLKEVFARFGLPMQIVTDNGRQFTSEEFEQFCKLNGIKHLCSSVYHPRSNGEAERLVRTFKEGMRGESKNLNHRLQTFLLHYRASSNATTGCSPSELLQGRKLRMRIDLVKPDIQTSVADAQAKQEATYNKKVKMGRFHPDQEVWVQTFSRNEQKWTRGKVIHAVGPVSYMIQVGDKKIKRHVDQMSDAIPDMQMTMAPDPVATADVPSPSSVELAEPPRTGVQLPTDSSRPRRTRKPVIRLDL</sequence>
<feature type="region of interest" description="Disordered" evidence="11">
    <location>
        <begin position="927"/>
        <end position="948"/>
    </location>
</feature>
<dbReference type="PROSITE" id="PS50878">
    <property type="entry name" value="RT_POL"/>
    <property type="match status" value="1"/>
</dbReference>
<dbReference type="InterPro" id="IPR041588">
    <property type="entry name" value="Integrase_H2C2"/>
</dbReference>
<evidence type="ECO:0000256" key="10">
    <source>
        <dbReference type="PROSITE-ProRule" id="PRU00047"/>
    </source>
</evidence>
<evidence type="ECO:0000256" key="11">
    <source>
        <dbReference type="SAM" id="MobiDB-lite"/>
    </source>
</evidence>
<dbReference type="Pfam" id="PF17921">
    <property type="entry name" value="Integrase_H2C2"/>
    <property type="match status" value="1"/>
</dbReference>
<dbReference type="InterPro" id="IPR036875">
    <property type="entry name" value="Znf_CCHC_sf"/>
</dbReference>
<keyword evidence="7" id="KW-0378">Hydrolase</keyword>
<evidence type="ECO:0000313" key="15">
    <source>
        <dbReference type="EMBL" id="CAL8106073.1"/>
    </source>
</evidence>
<dbReference type="InterPro" id="IPR036397">
    <property type="entry name" value="RNaseH_sf"/>
</dbReference>
<evidence type="ECO:0000259" key="13">
    <source>
        <dbReference type="PROSITE" id="PS50878"/>
    </source>
</evidence>
<dbReference type="InterPro" id="IPR041577">
    <property type="entry name" value="RT_RNaseH_2"/>
</dbReference>
<feature type="compositionally biased region" description="Polar residues" evidence="11">
    <location>
        <begin position="260"/>
        <end position="271"/>
    </location>
</feature>
<dbReference type="Pfam" id="PF00665">
    <property type="entry name" value="rve"/>
    <property type="match status" value="1"/>
</dbReference>
<organism evidence="15 16">
    <name type="scientific">Orchesella dallaii</name>
    <dbReference type="NCBI Taxonomy" id="48710"/>
    <lineage>
        <taxon>Eukaryota</taxon>
        <taxon>Metazoa</taxon>
        <taxon>Ecdysozoa</taxon>
        <taxon>Arthropoda</taxon>
        <taxon>Hexapoda</taxon>
        <taxon>Collembola</taxon>
        <taxon>Entomobryomorpha</taxon>
        <taxon>Entomobryoidea</taxon>
        <taxon>Orchesellidae</taxon>
        <taxon>Orchesellinae</taxon>
        <taxon>Orchesella</taxon>
    </lineage>
</organism>
<feature type="domain" description="Reverse transcriptase" evidence="13">
    <location>
        <begin position="523"/>
        <end position="701"/>
    </location>
</feature>
<feature type="compositionally biased region" description="Acidic residues" evidence="11">
    <location>
        <begin position="1"/>
        <end position="12"/>
    </location>
</feature>
<keyword evidence="7" id="KW-0255">Endonuclease</keyword>
<dbReference type="Gene3D" id="1.10.340.70">
    <property type="match status" value="1"/>
</dbReference>
<comment type="caution">
    <text evidence="15">The sequence shown here is derived from an EMBL/GenBank/DDBJ whole genome shotgun (WGS) entry which is preliminary data.</text>
</comment>
<dbReference type="CDD" id="cd09274">
    <property type="entry name" value="RNase_HI_RT_Ty3"/>
    <property type="match status" value="1"/>
</dbReference>
<dbReference type="PANTHER" id="PTHR37984:SF5">
    <property type="entry name" value="PROTEIN NYNRIN-LIKE"/>
    <property type="match status" value="1"/>
</dbReference>
<keyword evidence="10" id="KW-0479">Metal-binding</keyword>
<keyword evidence="5" id="KW-0540">Nuclease</keyword>
<evidence type="ECO:0000259" key="14">
    <source>
        <dbReference type="PROSITE" id="PS50994"/>
    </source>
</evidence>
<dbReference type="InterPro" id="IPR050951">
    <property type="entry name" value="Retrovirus_Pol_polyprotein"/>
</dbReference>
<evidence type="ECO:0000256" key="2">
    <source>
        <dbReference type="ARBA" id="ARBA00022670"/>
    </source>
</evidence>
<keyword evidence="10" id="KW-0862">Zinc</keyword>
<feature type="compositionally biased region" description="Basic residues" evidence="11">
    <location>
        <begin position="242"/>
        <end position="251"/>
    </location>
</feature>
<dbReference type="Gene3D" id="3.30.70.270">
    <property type="match status" value="2"/>
</dbReference>
<evidence type="ECO:0000259" key="12">
    <source>
        <dbReference type="PROSITE" id="PS50158"/>
    </source>
</evidence>
<proteinExistence type="predicted"/>
<feature type="domain" description="CCHC-type" evidence="12">
    <location>
        <begin position="285"/>
        <end position="299"/>
    </location>
</feature>
<dbReference type="PANTHER" id="PTHR37984">
    <property type="entry name" value="PROTEIN CBG26694"/>
    <property type="match status" value="1"/>
</dbReference>
<feature type="compositionally biased region" description="Basic residues" evidence="11">
    <location>
        <begin position="1379"/>
        <end position="1391"/>
    </location>
</feature>
<dbReference type="InterPro" id="IPR043502">
    <property type="entry name" value="DNA/RNA_pol_sf"/>
</dbReference>
<dbReference type="Gene3D" id="4.10.60.10">
    <property type="entry name" value="Zinc finger, CCHC-type"/>
    <property type="match status" value="1"/>
</dbReference>
<protein>
    <recommendedName>
        <fullName evidence="1">RNA-directed DNA polymerase</fullName>
        <ecNumber evidence="1">2.7.7.49</ecNumber>
    </recommendedName>
</protein>
<name>A0ABP1QJV8_9HEXA</name>
<evidence type="ECO:0000256" key="7">
    <source>
        <dbReference type="ARBA" id="ARBA00022759"/>
    </source>
</evidence>
<keyword evidence="8" id="KW-0238">DNA-binding</keyword>
<feature type="region of interest" description="Disordered" evidence="11">
    <location>
        <begin position="1346"/>
        <end position="1391"/>
    </location>
</feature>
<dbReference type="SUPFAM" id="SSF50630">
    <property type="entry name" value="Acid proteases"/>
    <property type="match status" value="1"/>
</dbReference>
<evidence type="ECO:0000256" key="6">
    <source>
        <dbReference type="ARBA" id="ARBA00022750"/>
    </source>
</evidence>
<feature type="compositionally biased region" description="Low complexity" evidence="11">
    <location>
        <begin position="272"/>
        <end position="282"/>
    </location>
</feature>
<dbReference type="SUPFAM" id="SSF53098">
    <property type="entry name" value="Ribonuclease H-like"/>
    <property type="match status" value="1"/>
</dbReference>
<keyword evidence="4" id="KW-0548">Nucleotidyltransferase</keyword>
<accession>A0ABP1QJV8</accession>
<dbReference type="Gene3D" id="2.40.70.10">
    <property type="entry name" value="Acid Proteases"/>
    <property type="match status" value="1"/>
</dbReference>
<keyword evidence="10" id="KW-0863">Zinc-finger</keyword>
<dbReference type="InterPro" id="IPR000477">
    <property type="entry name" value="RT_dom"/>
</dbReference>
<evidence type="ECO:0000256" key="8">
    <source>
        <dbReference type="ARBA" id="ARBA00023125"/>
    </source>
</evidence>
<dbReference type="Proteomes" id="UP001642540">
    <property type="component" value="Unassembled WGS sequence"/>
</dbReference>
<dbReference type="EMBL" id="CAXLJM020000036">
    <property type="protein sequence ID" value="CAL8106073.1"/>
    <property type="molecule type" value="Genomic_DNA"/>
</dbReference>
<evidence type="ECO:0000256" key="4">
    <source>
        <dbReference type="ARBA" id="ARBA00022695"/>
    </source>
</evidence>
<dbReference type="InterPro" id="IPR043128">
    <property type="entry name" value="Rev_trsase/Diguanyl_cyclase"/>
</dbReference>
<keyword evidence="3" id="KW-0808">Transferase</keyword>
<feature type="region of interest" description="Disordered" evidence="11">
    <location>
        <begin position="227"/>
        <end position="289"/>
    </location>
</feature>
<dbReference type="SUPFAM" id="SSF57756">
    <property type="entry name" value="Retrovirus zinc finger-like domains"/>
    <property type="match status" value="1"/>
</dbReference>
<dbReference type="Gene3D" id="3.30.420.10">
    <property type="entry name" value="Ribonuclease H-like superfamily/Ribonuclease H"/>
    <property type="match status" value="1"/>
</dbReference>
<feature type="domain" description="Integrase catalytic" evidence="14">
    <location>
        <begin position="1099"/>
        <end position="1249"/>
    </location>
</feature>
<keyword evidence="16" id="KW-1185">Reference proteome</keyword>
<evidence type="ECO:0000313" key="16">
    <source>
        <dbReference type="Proteomes" id="UP001642540"/>
    </source>
</evidence>
<dbReference type="InterPro" id="IPR001878">
    <property type="entry name" value="Znf_CCHC"/>
</dbReference>
<gene>
    <name evidence="15" type="ORF">ODALV1_LOCUS12274</name>
</gene>
<dbReference type="InterPro" id="IPR012337">
    <property type="entry name" value="RNaseH-like_sf"/>
</dbReference>
<dbReference type="Pfam" id="PF00078">
    <property type="entry name" value="RVT_1"/>
    <property type="match status" value="1"/>
</dbReference>
<dbReference type="InterPro" id="IPR001584">
    <property type="entry name" value="Integrase_cat-core"/>
</dbReference>
<evidence type="ECO:0000256" key="9">
    <source>
        <dbReference type="ARBA" id="ARBA00023268"/>
    </source>
</evidence>
<dbReference type="CDD" id="cd01647">
    <property type="entry name" value="RT_LTR"/>
    <property type="match status" value="1"/>
</dbReference>
<evidence type="ECO:0000256" key="1">
    <source>
        <dbReference type="ARBA" id="ARBA00012493"/>
    </source>
</evidence>
<dbReference type="PROSITE" id="PS50994">
    <property type="entry name" value="INTEGRASE"/>
    <property type="match status" value="1"/>
</dbReference>
<dbReference type="EC" id="2.7.7.49" evidence="1"/>